<dbReference type="GO" id="GO:0005524">
    <property type="term" value="F:ATP binding"/>
    <property type="evidence" value="ECO:0007669"/>
    <property type="project" value="UniProtKB-KW"/>
</dbReference>
<evidence type="ECO:0000256" key="6">
    <source>
        <dbReference type="ARBA" id="ARBA00055169"/>
    </source>
</evidence>
<comment type="subunit">
    <text evidence="7">Homodimer. Forms a stable heterotetrameric complex of 2 MoeB and 2 MoaD during adenylation of MoaD.</text>
</comment>
<protein>
    <recommendedName>
        <fullName evidence="9">Molybdopterin-synthase adenylyltransferase</fullName>
        <ecNumber evidence="8">2.7.7.80</ecNumber>
    </recommendedName>
    <alternativeName>
        <fullName evidence="12">MoaD protein adenylase</fullName>
    </alternativeName>
    <alternativeName>
        <fullName evidence="10">Molybdopterin-converting factor subunit 1 adenylase</fullName>
    </alternativeName>
    <alternativeName>
        <fullName evidence="11">Sulfur carrier protein MoaD adenylyltransferase</fullName>
    </alternativeName>
</protein>
<evidence type="ECO:0000256" key="2">
    <source>
        <dbReference type="ARBA" id="ARBA00022679"/>
    </source>
</evidence>
<dbReference type="STRING" id="59733.SAMN05421769_2184"/>
<evidence type="ECO:0000256" key="1">
    <source>
        <dbReference type="ARBA" id="ARBA00009919"/>
    </source>
</evidence>
<evidence type="ECO:0000256" key="12">
    <source>
        <dbReference type="ARBA" id="ARBA00078531"/>
    </source>
</evidence>
<dbReference type="EC" id="2.7.7.80" evidence="8"/>
<dbReference type="GO" id="GO:0008641">
    <property type="term" value="F:ubiquitin-like modifier activating enzyme activity"/>
    <property type="evidence" value="ECO:0007669"/>
    <property type="project" value="InterPro"/>
</dbReference>
<evidence type="ECO:0000256" key="3">
    <source>
        <dbReference type="ARBA" id="ARBA00022741"/>
    </source>
</evidence>
<dbReference type="GO" id="GO:0005737">
    <property type="term" value="C:cytoplasm"/>
    <property type="evidence" value="ECO:0007669"/>
    <property type="project" value="TreeGrafter"/>
</dbReference>
<sequence>MLNESSRYIFIHSITKKLEQSDVNKIKKMKNEDIFSRYSRQIFIEEIGLEGQRKIMNAKVLVIGAGGLGSPVIQYLAAAGVGALGVVDFDEVELHNLNRQIIHNEHFVGKSKVKSAEDFVKNLNHRVNFIGIENKINDSNAEEMISQFDIIVDGSDNFKTRYLVNDICVKLKKPLVYGSILGFSGQVAIFNYNGSKNLRNIFPEPPFDENLPDCDSLGVLGALPGIVGSMMSNLALKIITDLPLNLNQITLIDTLTWRFQTIDF</sequence>
<dbReference type="InterPro" id="IPR045886">
    <property type="entry name" value="ThiF/MoeB/HesA"/>
</dbReference>
<feature type="domain" description="THIF-type NAD/FAD binding fold" evidence="13">
    <location>
        <begin position="38"/>
        <end position="262"/>
    </location>
</feature>
<dbReference type="AlphaFoldDB" id="A0A1N6H3U4"/>
<evidence type="ECO:0000256" key="7">
    <source>
        <dbReference type="ARBA" id="ARBA00063809"/>
    </source>
</evidence>
<dbReference type="Gene3D" id="3.40.50.720">
    <property type="entry name" value="NAD(P)-binding Rossmann-like Domain"/>
    <property type="match status" value="1"/>
</dbReference>
<dbReference type="GO" id="GO:0061605">
    <property type="term" value="F:molybdopterin-synthase adenylyltransferase activity"/>
    <property type="evidence" value="ECO:0007669"/>
    <property type="project" value="UniProtKB-EC"/>
</dbReference>
<dbReference type="CDD" id="cd00757">
    <property type="entry name" value="ThiF_MoeB_HesA_family"/>
    <property type="match status" value="1"/>
</dbReference>
<evidence type="ECO:0000256" key="10">
    <source>
        <dbReference type="ARBA" id="ARBA00075110"/>
    </source>
</evidence>
<evidence type="ECO:0000313" key="15">
    <source>
        <dbReference type="Proteomes" id="UP000184782"/>
    </source>
</evidence>
<name>A0A1N6H3U4_9FLAO</name>
<evidence type="ECO:0000256" key="8">
    <source>
        <dbReference type="ARBA" id="ARBA00066884"/>
    </source>
</evidence>
<dbReference type="PANTHER" id="PTHR10953:SF102">
    <property type="entry name" value="ADENYLYLTRANSFERASE AND SULFURTRANSFERASE MOCS3"/>
    <property type="match status" value="1"/>
</dbReference>
<evidence type="ECO:0000313" key="14">
    <source>
        <dbReference type="EMBL" id="SIO14488.1"/>
    </source>
</evidence>
<dbReference type="EMBL" id="FSRQ01000002">
    <property type="protein sequence ID" value="SIO14488.1"/>
    <property type="molecule type" value="Genomic_DNA"/>
</dbReference>
<keyword evidence="15" id="KW-1185">Reference proteome</keyword>
<dbReference type="Proteomes" id="UP000184782">
    <property type="component" value="Unassembled WGS sequence"/>
</dbReference>
<keyword evidence="14" id="KW-0548">Nucleotidyltransferase</keyword>
<gene>
    <name evidence="14" type="ORF">SAMN05421769_2184</name>
</gene>
<dbReference type="FunFam" id="3.40.50.720:FF:000033">
    <property type="entry name" value="Adenylyltransferase and sulfurtransferase MOCS3"/>
    <property type="match status" value="1"/>
</dbReference>
<evidence type="ECO:0000256" key="4">
    <source>
        <dbReference type="ARBA" id="ARBA00022840"/>
    </source>
</evidence>
<reference evidence="15" key="1">
    <citation type="submission" date="2016-12" db="EMBL/GenBank/DDBJ databases">
        <authorList>
            <person name="Varghese N."/>
            <person name="Submissions S."/>
        </authorList>
    </citation>
    <scope>NUCLEOTIDE SEQUENCE [LARGE SCALE GENOMIC DNA]</scope>
    <source>
        <strain evidence="15">DSM 16779</strain>
    </source>
</reference>
<accession>A0A1N6H3U4</accession>
<evidence type="ECO:0000256" key="9">
    <source>
        <dbReference type="ARBA" id="ARBA00073635"/>
    </source>
</evidence>
<dbReference type="Pfam" id="PF00899">
    <property type="entry name" value="ThiF"/>
    <property type="match status" value="1"/>
</dbReference>
<comment type="function">
    <text evidence="6">Catalyzes the adenylation by ATP of the carboxyl group of the C-terminal glycine of sulfur carrier protein MoaD.</text>
</comment>
<comment type="similarity">
    <text evidence="1">Belongs to the HesA/MoeB/ThiF family.</text>
</comment>
<evidence type="ECO:0000256" key="5">
    <source>
        <dbReference type="ARBA" id="ARBA00052218"/>
    </source>
</evidence>
<keyword evidence="3" id="KW-0547">Nucleotide-binding</keyword>
<dbReference type="InterPro" id="IPR035985">
    <property type="entry name" value="Ubiquitin-activating_enz"/>
</dbReference>
<dbReference type="GO" id="GO:0004792">
    <property type="term" value="F:thiosulfate-cyanide sulfurtransferase activity"/>
    <property type="evidence" value="ECO:0007669"/>
    <property type="project" value="TreeGrafter"/>
</dbReference>
<evidence type="ECO:0000259" key="13">
    <source>
        <dbReference type="Pfam" id="PF00899"/>
    </source>
</evidence>
<dbReference type="PANTHER" id="PTHR10953">
    <property type="entry name" value="UBIQUITIN-ACTIVATING ENZYME E1"/>
    <property type="match status" value="1"/>
</dbReference>
<proteinExistence type="inferred from homology"/>
<dbReference type="InterPro" id="IPR000594">
    <property type="entry name" value="ThiF_NAD_FAD-bd"/>
</dbReference>
<evidence type="ECO:0000256" key="11">
    <source>
        <dbReference type="ARBA" id="ARBA00075328"/>
    </source>
</evidence>
<comment type="catalytic activity">
    <reaction evidence="5">
        <text>[molybdopterin-synthase sulfur-carrier protein]-C-terminal Gly-Gly + ATP + H(+) = [molybdopterin-synthase sulfur-carrier protein]-C-terminal Gly-Gly-AMP + diphosphate</text>
        <dbReference type="Rhea" id="RHEA:43616"/>
        <dbReference type="Rhea" id="RHEA-COMP:12159"/>
        <dbReference type="Rhea" id="RHEA-COMP:12202"/>
        <dbReference type="ChEBI" id="CHEBI:15378"/>
        <dbReference type="ChEBI" id="CHEBI:30616"/>
        <dbReference type="ChEBI" id="CHEBI:33019"/>
        <dbReference type="ChEBI" id="CHEBI:90618"/>
        <dbReference type="ChEBI" id="CHEBI:90778"/>
        <dbReference type="EC" id="2.7.7.80"/>
    </reaction>
</comment>
<dbReference type="SUPFAM" id="SSF69572">
    <property type="entry name" value="Activating enzymes of the ubiquitin-like proteins"/>
    <property type="match status" value="1"/>
</dbReference>
<keyword evidence="2 14" id="KW-0808">Transferase</keyword>
<keyword evidence="4" id="KW-0067">ATP-binding</keyword>
<organism evidence="14 15">
    <name type="scientific">Chryseobacterium scophthalmum</name>
    <dbReference type="NCBI Taxonomy" id="59733"/>
    <lineage>
        <taxon>Bacteria</taxon>
        <taxon>Pseudomonadati</taxon>
        <taxon>Bacteroidota</taxon>
        <taxon>Flavobacteriia</taxon>
        <taxon>Flavobacteriales</taxon>
        <taxon>Weeksellaceae</taxon>
        <taxon>Chryseobacterium group</taxon>
        <taxon>Chryseobacterium</taxon>
    </lineage>
</organism>